<name>A0ABR2C7T0_9ROSI</name>
<evidence type="ECO:0008006" key="3">
    <source>
        <dbReference type="Google" id="ProtNLM"/>
    </source>
</evidence>
<reference evidence="1 2" key="1">
    <citation type="journal article" date="2024" name="G3 (Bethesda)">
        <title>Genome assembly of Hibiscus sabdariffa L. provides insights into metabolisms of medicinal natural products.</title>
        <authorList>
            <person name="Kim T."/>
        </authorList>
    </citation>
    <scope>NUCLEOTIDE SEQUENCE [LARGE SCALE GENOMIC DNA]</scope>
    <source>
        <strain evidence="1">TK-2024</strain>
        <tissue evidence="1">Old leaves</tissue>
    </source>
</reference>
<dbReference type="Pfam" id="PF06521">
    <property type="entry name" value="PAR1"/>
    <property type="match status" value="1"/>
</dbReference>
<proteinExistence type="predicted"/>
<organism evidence="1 2">
    <name type="scientific">Hibiscus sabdariffa</name>
    <name type="common">roselle</name>
    <dbReference type="NCBI Taxonomy" id="183260"/>
    <lineage>
        <taxon>Eukaryota</taxon>
        <taxon>Viridiplantae</taxon>
        <taxon>Streptophyta</taxon>
        <taxon>Embryophyta</taxon>
        <taxon>Tracheophyta</taxon>
        <taxon>Spermatophyta</taxon>
        <taxon>Magnoliopsida</taxon>
        <taxon>eudicotyledons</taxon>
        <taxon>Gunneridae</taxon>
        <taxon>Pentapetalae</taxon>
        <taxon>rosids</taxon>
        <taxon>malvids</taxon>
        <taxon>Malvales</taxon>
        <taxon>Malvaceae</taxon>
        <taxon>Malvoideae</taxon>
        <taxon>Hibiscus</taxon>
    </lineage>
</organism>
<dbReference type="PANTHER" id="PTHR33649:SF4">
    <property type="entry name" value="PAR1 PROTEIN"/>
    <property type="match status" value="1"/>
</dbReference>
<comment type="caution">
    <text evidence="1">The sequence shown here is derived from an EMBL/GenBank/DDBJ whole genome shotgun (WGS) entry which is preliminary data.</text>
</comment>
<protein>
    <recommendedName>
        <fullName evidence="3">PAR1 protein</fullName>
    </recommendedName>
</protein>
<accession>A0ABR2C7T0</accession>
<keyword evidence="2" id="KW-1185">Reference proteome</keyword>
<evidence type="ECO:0000313" key="1">
    <source>
        <dbReference type="EMBL" id="KAK8514796.1"/>
    </source>
</evidence>
<sequence length="105" mass="11378">MGLQLGGSIMQYERRYYIVSDECVRACGVERTSTGISSDALLQPQFTANLCAPACYQNCPNIVDLYFNLAAAEGVFLADLCDAQHSNPRRTMIKLLSSGAAPDPV</sequence>
<dbReference type="EMBL" id="JBBPBM010000066">
    <property type="protein sequence ID" value="KAK8514796.1"/>
    <property type="molecule type" value="Genomic_DNA"/>
</dbReference>
<dbReference type="PANTHER" id="PTHR33649">
    <property type="entry name" value="PAR1 PROTEIN"/>
    <property type="match status" value="1"/>
</dbReference>
<gene>
    <name evidence="1" type="ORF">V6N12_057692</name>
</gene>
<dbReference type="Proteomes" id="UP001472677">
    <property type="component" value="Unassembled WGS sequence"/>
</dbReference>
<evidence type="ECO:0000313" key="2">
    <source>
        <dbReference type="Proteomes" id="UP001472677"/>
    </source>
</evidence>
<dbReference type="InterPro" id="IPR009489">
    <property type="entry name" value="PAR1"/>
</dbReference>